<evidence type="ECO:0000313" key="1">
    <source>
        <dbReference type="EMBL" id="JAD56151.1"/>
    </source>
</evidence>
<reference evidence="1" key="1">
    <citation type="submission" date="2014-09" db="EMBL/GenBank/DDBJ databases">
        <authorList>
            <person name="Magalhaes I.L.F."/>
            <person name="Oliveira U."/>
            <person name="Santos F.R."/>
            <person name="Vidigal T.H.D.A."/>
            <person name="Brescovit A.D."/>
            <person name="Santos A.J."/>
        </authorList>
    </citation>
    <scope>NUCLEOTIDE SEQUENCE</scope>
    <source>
        <tissue evidence="1">Shoot tissue taken approximately 20 cm above the soil surface</tissue>
    </source>
</reference>
<dbReference type="EMBL" id="GBRH01241744">
    <property type="protein sequence ID" value="JAD56151.1"/>
    <property type="molecule type" value="Transcribed_RNA"/>
</dbReference>
<proteinExistence type="predicted"/>
<sequence length="54" mass="5982">MSTMSALAELNMSTMGAVPCLKSQSKMPHLAAALALYLRFRFDPQPREITMNLP</sequence>
<name>A0A0A9AYH7_ARUDO</name>
<reference evidence="1" key="2">
    <citation type="journal article" date="2015" name="Data Brief">
        <title>Shoot transcriptome of the giant reed, Arundo donax.</title>
        <authorList>
            <person name="Barrero R.A."/>
            <person name="Guerrero F.D."/>
            <person name="Moolhuijzen P."/>
            <person name="Goolsby J.A."/>
            <person name="Tidwell J."/>
            <person name="Bellgard S.E."/>
            <person name="Bellgard M.I."/>
        </authorList>
    </citation>
    <scope>NUCLEOTIDE SEQUENCE</scope>
    <source>
        <tissue evidence="1">Shoot tissue taken approximately 20 cm above the soil surface</tissue>
    </source>
</reference>
<dbReference type="AlphaFoldDB" id="A0A0A9AYH7"/>
<accession>A0A0A9AYH7</accession>
<organism evidence="1">
    <name type="scientific">Arundo donax</name>
    <name type="common">Giant reed</name>
    <name type="synonym">Donax arundinaceus</name>
    <dbReference type="NCBI Taxonomy" id="35708"/>
    <lineage>
        <taxon>Eukaryota</taxon>
        <taxon>Viridiplantae</taxon>
        <taxon>Streptophyta</taxon>
        <taxon>Embryophyta</taxon>
        <taxon>Tracheophyta</taxon>
        <taxon>Spermatophyta</taxon>
        <taxon>Magnoliopsida</taxon>
        <taxon>Liliopsida</taxon>
        <taxon>Poales</taxon>
        <taxon>Poaceae</taxon>
        <taxon>PACMAD clade</taxon>
        <taxon>Arundinoideae</taxon>
        <taxon>Arundineae</taxon>
        <taxon>Arundo</taxon>
    </lineage>
</organism>
<protein>
    <submittedName>
        <fullName evidence="1">Uncharacterized protein</fullName>
    </submittedName>
</protein>